<comment type="caution">
    <text evidence="2">The sequence shown here is derived from an EMBL/GenBank/DDBJ whole genome shotgun (WGS) entry which is preliminary data.</text>
</comment>
<name>A0ABR2IX17_9PEZI</name>
<gene>
    <name evidence="2" type="ORF">PGQ11_007765</name>
</gene>
<reference evidence="2 3" key="1">
    <citation type="journal article" date="2024" name="IMA Fungus">
        <title>Apiospora arundinis, a panoply of carbohydrate-active enzymes and secondary metabolites.</title>
        <authorList>
            <person name="Sorensen T."/>
            <person name="Petersen C."/>
            <person name="Muurmann A.T."/>
            <person name="Christiansen J.V."/>
            <person name="Brundto M.L."/>
            <person name="Overgaard C.K."/>
            <person name="Boysen A.T."/>
            <person name="Wollenberg R.D."/>
            <person name="Larsen T.O."/>
            <person name="Sorensen J.L."/>
            <person name="Nielsen K.L."/>
            <person name="Sondergaard T.E."/>
        </authorList>
    </citation>
    <scope>NUCLEOTIDE SEQUENCE [LARGE SCALE GENOMIC DNA]</scope>
    <source>
        <strain evidence="2 3">AAU 773</strain>
    </source>
</reference>
<dbReference type="InterPro" id="IPR052292">
    <property type="entry name" value="Glucose_repression_reg"/>
</dbReference>
<evidence type="ECO:0008006" key="4">
    <source>
        <dbReference type="Google" id="ProtNLM"/>
    </source>
</evidence>
<dbReference type="PANTHER" id="PTHR28051:SF1">
    <property type="entry name" value="PROTEIN MTL1-RELATED"/>
    <property type="match status" value="1"/>
</dbReference>
<dbReference type="PANTHER" id="PTHR28051">
    <property type="entry name" value="PROTEIN MTL1-RELATED"/>
    <property type="match status" value="1"/>
</dbReference>
<proteinExistence type="predicted"/>
<dbReference type="Proteomes" id="UP001390339">
    <property type="component" value="Unassembled WGS sequence"/>
</dbReference>
<sequence length="618" mass="70581">MLAPNRDTVHWVELGLSPPTMIPEAECWKNKPTYEEYLNDLLHDFRKESTKVYQRSDPRMPVDNAPFVRVLNQLSSPDPVTASYAINMNSSVAKMQIPERLAEPAYFDEDLHTTTNITPRFVFVDLHIDPLSHGVTTSFGDCVKLWALYPPTDANAQLFLQSRHSMNNFVHLTNKLEGGEFCITTEKVALYIPPGCLHATYTLAGGLTPGMQYTTAQCLCVAKQVWEVESRVYSFRKVDSGPYLRAIKMGLLSTDAETRGVASHFFCEKYRYLKKATQYHPLFRDVELQLSWSRFSQGGLENGDTTLFGIGPTRRMAFSITSLESTPVTDTVDYLSHSWEKEDIWWMWSYLSVVRTDHLDLPLPRLKNALWRSWTKSSCQLPTSPPEIIHWFKDCDVTWLYGPQRPRERGDLRTNLTPPRYGRNAGQRRINEHRASPPSTVPRRPLLVAPEAPNIQMAWRDSQPVLPYRIESGNSLYSLWTSISRHAGQSFDTVFFLPPSNGSSRAKAYKHVHFAQDVDQRIIISDTTDEERRDKTTVQECDTSQRWYNIEPCNYDDDDHCGLPMQCKSGQGSDRLRSKAGSKRNLHRGKLIAFLPPTILNDMVKGGEGAFGTVWHHE</sequence>
<protein>
    <recommendedName>
        <fullName evidence="4">JmjC domain-containing protein</fullName>
    </recommendedName>
</protein>
<organism evidence="2 3">
    <name type="scientific">Apiospora arundinis</name>
    <dbReference type="NCBI Taxonomy" id="335852"/>
    <lineage>
        <taxon>Eukaryota</taxon>
        <taxon>Fungi</taxon>
        <taxon>Dikarya</taxon>
        <taxon>Ascomycota</taxon>
        <taxon>Pezizomycotina</taxon>
        <taxon>Sordariomycetes</taxon>
        <taxon>Xylariomycetidae</taxon>
        <taxon>Amphisphaeriales</taxon>
        <taxon>Apiosporaceae</taxon>
        <taxon>Apiospora</taxon>
    </lineage>
</organism>
<dbReference type="Gene3D" id="2.60.120.650">
    <property type="entry name" value="Cupin"/>
    <property type="match status" value="1"/>
</dbReference>
<evidence type="ECO:0000313" key="2">
    <source>
        <dbReference type="EMBL" id="KAK8869187.1"/>
    </source>
</evidence>
<evidence type="ECO:0000256" key="1">
    <source>
        <dbReference type="SAM" id="MobiDB-lite"/>
    </source>
</evidence>
<keyword evidence="3" id="KW-1185">Reference proteome</keyword>
<evidence type="ECO:0000313" key="3">
    <source>
        <dbReference type="Proteomes" id="UP001390339"/>
    </source>
</evidence>
<feature type="region of interest" description="Disordered" evidence="1">
    <location>
        <begin position="408"/>
        <end position="445"/>
    </location>
</feature>
<dbReference type="EMBL" id="JAPCWZ010000004">
    <property type="protein sequence ID" value="KAK8869187.1"/>
    <property type="molecule type" value="Genomic_DNA"/>
</dbReference>
<dbReference type="SUPFAM" id="SSF51197">
    <property type="entry name" value="Clavaminate synthase-like"/>
    <property type="match status" value="1"/>
</dbReference>
<accession>A0ABR2IX17</accession>